<keyword evidence="2" id="KW-1185">Reference proteome</keyword>
<dbReference type="EMBL" id="MU267214">
    <property type="protein sequence ID" value="KAH7917170.1"/>
    <property type="molecule type" value="Genomic_DNA"/>
</dbReference>
<gene>
    <name evidence="1" type="ORF">BV22DRAFT_940208</name>
</gene>
<evidence type="ECO:0000313" key="1">
    <source>
        <dbReference type="EMBL" id="KAH7917170.1"/>
    </source>
</evidence>
<reference evidence="1" key="1">
    <citation type="journal article" date="2021" name="New Phytol.">
        <title>Evolutionary innovations through gain and loss of genes in the ectomycorrhizal Boletales.</title>
        <authorList>
            <person name="Wu G."/>
            <person name="Miyauchi S."/>
            <person name="Morin E."/>
            <person name="Kuo A."/>
            <person name="Drula E."/>
            <person name="Varga T."/>
            <person name="Kohler A."/>
            <person name="Feng B."/>
            <person name="Cao Y."/>
            <person name="Lipzen A."/>
            <person name="Daum C."/>
            <person name="Hundley H."/>
            <person name="Pangilinan J."/>
            <person name="Johnson J."/>
            <person name="Barry K."/>
            <person name="LaButti K."/>
            <person name="Ng V."/>
            <person name="Ahrendt S."/>
            <person name="Min B."/>
            <person name="Choi I.G."/>
            <person name="Park H."/>
            <person name="Plett J.M."/>
            <person name="Magnuson J."/>
            <person name="Spatafora J.W."/>
            <person name="Nagy L.G."/>
            <person name="Henrissat B."/>
            <person name="Grigoriev I.V."/>
            <person name="Yang Z.L."/>
            <person name="Xu J."/>
            <person name="Martin F.M."/>
        </authorList>
    </citation>
    <scope>NUCLEOTIDE SEQUENCE</scope>
    <source>
        <strain evidence="1">KUC20120723A-06</strain>
    </source>
</reference>
<proteinExistence type="predicted"/>
<evidence type="ECO:0000313" key="2">
    <source>
        <dbReference type="Proteomes" id="UP000790709"/>
    </source>
</evidence>
<accession>A0ACB8AUW9</accession>
<comment type="caution">
    <text evidence="1">The sequence shown here is derived from an EMBL/GenBank/DDBJ whole genome shotgun (WGS) entry which is preliminary data.</text>
</comment>
<dbReference type="Proteomes" id="UP000790709">
    <property type="component" value="Unassembled WGS sequence"/>
</dbReference>
<name>A0ACB8AUW9_9AGAM</name>
<protein>
    <submittedName>
        <fullName evidence="1">Uncharacterized protein</fullName>
    </submittedName>
</protein>
<sequence>MHLALPAFRRAATFTLGSIAFGPLIVALLEILRLVLNTVQNNAGASGGRRPALVLPVPLLAGPDHALCGAAVKACLACCAGCFVGCIESMVKCSDIYAYIEIALYGKSCMSAVRDTWNMFKDGGIEALDQRLALRHKYVWSSRR</sequence>
<organism evidence="1 2">
    <name type="scientific">Leucogyrophana mollusca</name>
    <dbReference type="NCBI Taxonomy" id="85980"/>
    <lineage>
        <taxon>Eukaryota</taxon>
        <taxon>Fungi</taxon>
        <taxon>Dikarya</taxon>
        <taxon>Basidiomycota</taxon>
        <taxon>Agaricomycotina</taxon>
        <taxon>Agaricomycetes</taxon>
        <taxon>Agaricomycetidae</taxon>
        <taxon>Boletales</taxon>
        <taxon>Boletales incertae sedis</taxon>
        <taxon>Leucogyrophana</taxon>
    </lineage>
</organism>